<gene>
    <name evidence="3" type="ORF">ABRP34_11810</name>
</gene>
<accession>A0AAU8EL07</accession>
<feature type="transmembrane region" description="Helical" evidence="2">
    <location>
        <begin position="126"/>
        <end position="146"/>
    </location>
</feature>
<feature type="transmembrane region" description="Helical" evidence="2">
    <location>
        <begin position="153"/>
        <end position="170"/>
    </location>
</feature>
<feature type="transmembrane region" description="Helical" evidence="2">
    <location>
        <begin position="490"/>
        <end position="511"/>
    </location>
</feature>
<protein>
    <recommendedName>
        <fullName evidence="4">Glycosyltransferase</fullName>
    </recommendedName>
</protein>
<feature type="compositionally biased region" description="Pro residues" evidence="1">
    <location>
        <begin position="11"/>
        <end position="26"/>
    </location>
</feature>
<keyword evidence="2" id="KW-0812">Transmembrane</keyword>
<dbReference type="RefSeq" id="WP_353710338.1">
    <property type="nucleotide sequence ID" value="NZ_CP159279.1"/>
</dbReference>
<evidence type="ECO:0008006" key="4">
    <source>
        <dbReference type="Google" id="ProtNLM"/>
    </source>
</evidence>
<feature type="transmembrane region" description="Helical" evidence="2">
    <location>
        <begin position="92"/>
        <end position="111"/>
    </location>
</feature>
<feature type="transmembrane region" description="Helical" evidence="2">
    <location>
        <begin position="465"/>
        <end position="484"/>
    </location>
</feature>
<name>A0AAU8EL07_9MICC</name>
<feature type="transmembrane region" description="Helical" evidence="2">
    <location>
        <begin position="523"/>
        <end position="543"/>
    </location>
</feature>
<reference evidence="3" key="1">
    <citation type="submission" date="2024-06" db="EMBL/GenBank/DDBJ databases">
        <title>Biodegradation of dimethachlon by Arthrobacter sp. K5: mechanistic insights and ecological implications.</title>
        <authorList>
            <person name="Hu S."/>
            <person name="Lu P."/>
        </authorList>
    </citation>
    <scope>NUCLEOTIDE SEQUENCE</scope>
    <source>
        <strain evidence="3">K5</strain>
    </source>
</reference>
<keyword evidence="2" id="KW-1133">Transmembrane helix</keyword>
<feature type="transmembrane region" description="Helical" evidence="2">
    <location>
        <begin position="237"/>
        <end position="255"/>
    </location>
</feature>
<feature type="transmembrane region" description="Helical" evidence="2">
    <location>
        <begin position="341"/>
        <end position="374"/>
    </location>
</feature>
<organism evidence="3">
    <name type="scientific">Arthrobacter sp. K5</name>
    <dbReference type="NCBI Taxonomy" id="2839623"/>
    <lineage>
        <taxon>Bacteria</taxon>
        <taxon>Bacillati</taxon>
        <taxon>Actinomycetota</taxon>
        <taxon>Actinomycetes</taxon>
        <taxon>Micrococcales</taxon>
        <taxon>Micrococcaceae</taxon>
        <taxon>Arthrobacter</taxon>
    </lineage>
</organism>
<dbReference type="AlphaFoldDB" id="A0AAU8EL07"/>
<evidence type="ECO:0000256" key="2">
    <source>
        <dbReference type="SAM" id="Phobius"/>
    </source>
</evidence>
<feature type="region of interest" description="Disordered" evidence="1">
    <location>
        <begin position="1"/>
        <end position="85"/>
    </location>
</feature>
<proteinExistence type="predicted"/>
<feature type="transmembrane region" description="Helical" evidence="2">
    <location>
        <begin position="286"/>
        <end position="305"/>
    </location>
</feature>
<evidence type="ECO:0000313" key="3">
    <source>
        <dbReference type="EMBL" id="XCH09546.1"/>
    </source>
</evidence>
<feature type="transmembrane region" description="Helical" evidence="2">
    <location>
        <begin position="437"/>
        <end position="458"/>
    </location>
</feature>
<feature type="transmembrane region" description="Helical" evidence="2">
    <location>
        <begin position="383"/>
        <end position="403"/>
    </location>
</feature>
<keyword evidence="2" id="KW-0472">Membrane</keyword>
<feature type="compositionally biased region" description="Basic and acidic residues" evidence="1">
    <location>
        <begin position="30"/>
        <end position="68"/>
    </location>
</feature>
<dbReference type="EMBL" id="CP159279">
    <property type="protein sequence ID" value="XCH09546.1"/>
    <property type="molecule type" value="Genomic_DNA"/>
</dbReference>
<evidence type="ECO:0000256" key="1">
    <source>
        <dbReference type="SAM" id="MobiDB-lite"/>
    </source>
</evidence>
<feature type="compositionally biased region" description="Low complexity" evidence="1">
    <location>
        <begin position="1"/>
        <end position="10"/>
    </location>
</feature>
<sequence length="676" mass="71755">MTPEPTSTAPAAPPSPAPPTPAPPSHAPHRHAEPKHGETQHGSGHHDAKHSDTKHGDTKHGGHAEIKHSGARRGGAEPPAVVRHGPTPPWKLVALAALAATALALGIWSLLSVDTARIGGTGLVEAVPPAFFVAIFLSLTGFVATLNLRRHTPVLLATQVLVLVVILHAADPIVHGLPRLTASYRHLGVADYIASSGQLDTSLDAYFNWPGFFSFLGLLSGATGVGDLMGIATWAPLGMNLLLLAPLLALARRLTSHPRQAWAGVWLFYLASWVGQDYLAPQAYAFLLLVTLVACLLSAFSGWAWPTGSNRFTRFLAHHVTKLDPTVPHQGMSSPPPVDTAILLVISAGLLVAMTASHQLTPFAAIPILTVFLLSGRLRMPSLPILAVVLSSGWLVFVASDFFDGHLTQLFGSFGDVEGHTLGVVTQRVGGSDPHVLVVYTRLAEVALVWLLAALGAFMAHRRRTAWLTAALGALAPLTLIPGQPYGGELLLRLYLFSLPFAACLAVLTLLPDRPGGPGWRRAFALLVMGSVLASATVVSRYGNDSMEKFTPDEISLVNQLYATAPDGSVLIEVVHDTPWKFQKYADYDYRALLLAEPRPGAGPLSCDPADRIAQQSGAYLIVTTSQKRAADLLETTPPGDIDRFIATCGSSPGWSKLFENAGGVVFHIQGAGNGN</sequence>